<proteinExistence type="inferred from homology"/>
<dbReference type="PROSITE" id="PS51318">
    <property type="entry name" value="TAT"/>
    <property type="match status" value="1"/>
</dbReference>
<evidence type="ECO:0000313" key="3">
    <source>
        <dbReference type="EMBL" id="GAA4938192.1"/>
    </source>
</evidence>
<evidence type="ECO:0000313" key="4">
    <source>
        <dbReference type="Proteomes" id="UP001499993"/>
    </source>
</evidence>
<sequence length="333" mass="35728">MHYPSRRAFLGGLTAAALPMPLASCATQSAPAGGDVSDYPSRSVTYTLPFDPGGESDVTARLQQQPLEDALGVSVVVTNRPGGGGAVGWSELVHQTRSDGYTFMGANLPHVILQPLARGRAGYETDQINWAYIFQSTPNALVVSGESEFRTVDDFIAAAQEEKLSLGGSGSYSANHVGALALAEESRGQLTYVPFSGTAAASPALLGGQVDGLMTYNTEALQLQDKGMRVLAIASEERVPEFPDVPTLRESGFDIVEGAWRGVAVPPDTPDRVVSVLADAFAQVNQDREFVKKAENLGYHILDMGPEESREFTRERTAQAEDLLRRFELLHGQ</sequence>
<dbReference type="PANTHER" id="PTHR42928:SF5">
    <property type="entry name" value="BLR1237 PROTEIN"/>
    <property type="match status" value="1"/>
</dbReference>
<dbReference type="SUPFAM" id="SSF53850">
    <property type="entry name" value="Periplasmic binding protein-like II"/>
    <property type="match status" value="1"/>
</dbReference>
<evidence type="ECO:0000256" key="2">
    <source>
        <dbReference type="SAM" id="SignalP"/>
    </source>
</evidence>
<dbReference type="InterPro" id="IPR005064">
    <property type="entry name" value="BUG"/>
</dbReference>
<dbReference type="InterPro" id="IPR042100">
    <property type="entry name" value="Bug_dom1"/>
</dbReference>
<dbReference type="CDD" id="cd07012">
    <property type="entry name" value="PBP2_Bug_TTT"/>
    <property type="match status" value="1"/>
</dbReference>
<dbReference type="Gene3D" id="3.40.190.150">
    <property type="entry name" value="Bordetella uptake gene, domain 1"/>
    <property type="match status" value="1"/>
</dbReference>
<feature type="signal peptide" evidence="2">
    <location>
        <begin position="1"/>
        <end position="26"/>
    </location>
</feature>
<name>A0ABP9GCQ6_9ACTN</name>
<dbReference type="InterPro" id="IPR006311">
    <property type="entry name" value="TAT_signal"/>
</dbReference>
<comment type="similarity">
    <text evidence="1">Belongs to the UPF0065 (bug) family.</text>
</comment>
<organism evidence="3 4">
    <name type="scientific">Streptomonospora halophila</name>
    <dbReference type="NCBI Taxonomy" id="427369"/>
    <lineage>
        <taxon>Bacteria</taxon>
        <taxon>Bacillati</taxon>
        <taxon>Actinomycetota</taxon>
        <taxon>Actinomycetes</taxon>
        <taxon>Streptosporangiales</taxon>
        <taxon>Nocardiopsidaceae</taxon>
        <taxon>Streptomonospora</taxon>
    </lineage>
</organism>
<protein>
    <submittedName>
        <fullName evidence="3">Tripartite tricarboxylate transporter substrate binding protein</fullName>
    </submittedName>
</protein>
<dbReference type="Proteomes" id="UP001499993">
    <property type="component" value="Unassembled WGS sequence"/>
</dbReference>
<comment type="caution">
    <text evidence="3">The sequence shown here is derived from an EMBL/GenBank/DDBJ whole genome shotgun (WGS) entry which is preliminary data.</text>
</comment>
<reference evidence="4" key="1">
    <citation type="journal article" date="2019" name="Int. J. Syst. Evol. Microbiol.">
        <title>The Global Catalogue of Microorganisms (GCM) 10K type strain sequencing project: providing services to taxonomists for standard genome sequencing and annotation.</title>
        <authorList>
            <consortium name="The Broad Institute Genomics Platform"/>
            <consortium name="The Broad Institute Genome Sequencing Center for Infectious Disease"/>
            <person name="Wu L."/>
            <person name="Ma J."/>
        </authorList>
    </citation>
    <scope>NUCLEOTIDE SEQUENCE [LARGE SCALE GENOMIC DNA]</scope>
    <source>
        <strain evidence="4">JCM 18123</strain>
    </source>
</reference>
<keyword evidence="4" id="KW-1185">Reference proteome</keyword>
<dbReference type="PANTHER" id="PTHR42928">
    <property type="entry name" value="TRICARBOXYLATE-BINDING PROTEIN"/>
    <property type="match status" value="1"/>
</dbReference>
<dbReference type="EMBL" id="BAABIK010000008">
    <property type="protein sequence ID" value="GAA4938192.1"/>
    <property type="molecule type" value="Genomic_DNA"/>
</dbReference>
<gene>
    <name evidence="3" type="ORF">GCM10023224_19270</name>
</gene>
<dbReference type="Gene3D" id="3.40.190.10">
    <property type="entry name" value="Periplasmic binding protein-like II"/>
    <property type="match status" value="1"/>
</dbReference>
<dbReference type="RefSeq" id="WP_345556312.1">
    <property type="nucleotide sequence ID" value="NZ_BAABIK010000008.1"/>
</dbReference>
<feature type="chain" id="PRO_5046578506" evidence="2">
    <location>
        <begin position="27"/>
        <end position="333"/>
    </location>
</feature>
<accession>A0ABP9GCQ6</accession>
<dbReference type="PIRSF" id="PIRSF017082">
    <property type="entry name" value="YflP"/>
    <property type="match status" value="1"/>
</dbReference>
<evidence type="ECO:0000256" key="1">
    <source>
        <dbReference type="ARBA" id="ARBA00006987"/>
    </source>
</evidence>
<dbReference type="Pfam" id="PF03401">
    <property type="entry name" value="TctC"/>
    <property type="match status" value="1"/>
</dbReference>
<keyword evidence="2" id="KW-0732">Signal</keyword>